<dbReference type="InterPro" id="IPR011053">
    <property type="entry name" value="Single_hybrid_motif"/>
</dbReference>
<dbReference type="Gene3D" id="2.40.50.100">
    <property type="match status" value="1"/>
</dbReference>
<dbReference type="Proteomes" id="UP000616114">
    <property type="component" value="Unassembled WGS sequence"/>
</dbReference>
<reference evidence="3" key="1">
    <citation type="journal article" date="2014" name="Int. J. Syst. Evol. Microbiol.">
        <title>Complete genome sequence of Corynebacterium casei LMG S-19264T (=DSM 44701T), isolated from a smear-ripened cheese.</title>
        <authorList>
            <consortium name="US DOE Joint Genome Institute (JGI-PGF)"/>
            <person name="Walter F."/>
            <person name="Albersmeier A."/>
            <person name="Kalinowski J."/>
            <person name="Ruckert C."/>
        </authorList>
    </citation>
    <scope>NUCLEOTIDE SEQUENCE</scope>
    <source>
        <strain evidence="3">CGMCC 1.12785</strain>
    </source>
</reference>
<evidence type="ECO:0000313" key="4">
    <source>
        <dbReference type="Proteomes" id="UP000616114"/>
    </source>
</evidence>
<protein>
    <recommendedName>
        <fullName evidence="2">Lipoyl-binding domain-containing protein</fullName>
    </recommendedName>
</protein>
<keyword evidence="1" id="KW-0450">Lipoyl</keyword>
<feature type="domain" description="Lipoyl-binding" evidence="2">
    <location>
        <begin position="1"/>
        <end position="75"/>
    </location>
</feature>
<reference evidence="3" key="2">
    <citation type="submission" date="2020-09" db="EMBL/GenBank/DDBJ databases">
        <authorList>
            <person name="Sun Q."/>
            <person name="Zhou Y."/>
        </authorList>
    </citation>
    <scope>NUCLEOTIDE SEQUENCE</scope>
    <source>
        <strain evidence="3">CGMCC 1.12785</strain>
    </source>
</reference>
<evidence type="ECO:0000259" key="2">
    <source>
        <dbReference type="PROSITE" id="PS50968"/>
    </source>
</evidence>
<organism evidence="3 4">
    <name type="scientific">Sediminivirga luteola</name>
    <dbReference type="NCBI Taxonomy" id="1774748"/>
    <lineage>
        <taxon>Bacteria</taxon>
        <taxon>Bacillati</taxon>
        <taxon>Actinomycetota</taxon>
        <taxon>Actinomycetes</taxon>
        <taxon>Micrococcales</taxon>
        <taxon>Brevibacteriaceae</taxon>
        <taxon>Sediminivirga</taxon>
    </lineage>
</organism>
<accession>A0A8J2XLY6</accession>
<dbReference type="AlphaFoldDB" id="A0A8J2XLY6"/>
<evidence type="ECO:0000256" key="1">
    <source>
        <dbReference type="ARBA" id="ARBA00022823"/>
    </source>
</evidence>
<dbReference type="InterPro" id="IPR003016">
    <property type="entry name" value="2-oxoA_DH_lipoyl-BS"/>
</dbReference>
<evidence type="ECO:0000313" key="3">
    <source>
        <dbReference type="EMBL" id="GGA21971.1"/>
    </source>
</evidence>
<dbReference type="PROSITE" id="PS00189">
    <property type="entry name" value="LIPOYL"/>
    <property type="match status" value="1"/>
</dbReference>
<comment type="caution">
    <text evidence="3">The sequence shown here is derived from an EMBL/GenBank/DDBJ whole genome shotgun (WGS) entry which is preliminary data.</text>
</comment>
<proteinExistence type="predicted"/>
<dbReference type="RefSeq" id="WP_188551348.1">
    <property type="nucleotide sequence ID" value="NZ_BMFY01000012.1"/>
</dbReference>
<keyword evidence="4" id="KW-1185">Reference proteome</keyword>
<dbReference type="CDD" id="cd06849">
    <property type="entry name" value="lipoyl_domain"/>
    <property type="match status" value="1"/>
</dbReference>
<dbReference type="PROSITE" id="PS50968">
    <property type="entry name" value="BIOTINYL_LIPOYL"/>
    <property type="match status" value="1"/>
</dbReference>
<gene>
    <name evidence="3" type="ORF">GCM10011333_26250</name>
</gene>
<dbReference type="EMBL" id="BMFY01000012">
    <property type="protein sequence ID" value="GGA21971.1"/>
    <property type="molecule type" value="Genomic_DNA"/>
</dbReference>
<dbReference type="InterPro" id="IPR000089">
    <property type="entry name" value="Biotin_lipoyl"/>
</dbReference>
<name>A0A8J2XLY6_9MICO</name>
<dbReference type="Pfam" id="PF00364">
    <property type="entry name" value="Biotin_lipoyl"/>
    <property type="match status" value="1"/>
</dbReference>
<sequence>MDITLSADLLGEETEGDLVEWLATDGDTVTQGQTVAQIETSKVVVDVESPAAGTLRHRAEEGDVVELGQVIAVVEE</sequence>
<dbReference type="SUPFAM" id="SSF51230">
    <property type="entry name" value="Single hybrid motif"/>
    <property type="match status" value="1"/>
</dbReference>